<evidence type="ECO:0000313" key="6">
    <source>
        <dbReference type="Proteomes" id="UP000030401"/>
    </source>
</evidence>
<dbReference type="RefSeq" id="WP_036836051.1">
    <property type="nucleotide sequence ID" value="NZ_AVPG01000031.1"/>
</dbReference>
<dbReference type="GO" id="GO:0046872">
    <property type="term" value="F:metal ion binding"/>
    <property type="evidence" value="ECO:0007669"/>
    <property type="project" value="UniProtKB-KW"/>
</dbReference>
<keyword evidence="3" id="KW-0812">Transmembrane</keyword>
<dbReference type="GO" id="GO:0008758">
    <property type="term" value="F:UDP-2,3-diacylglucosamine hydrolase activity"/>
    <property type="evidence" value="ECO:0007669"/>
    <property type="project" value="TreeGrafter"/>
</dbReference>
<sequence length="262" mass="31011">MVVVAFVIGIMIWIGWELFFVFPTRWLKVERVEWDSEVNKKILQISDLHIRNMRVSLNKIRRVIEEEQPDYIFLTGDFIDRTEKELPKLERFLSMIETDGVESYAVLGNHDRHLTDVGTLERLLNRYNIRLMKNEWVEKEDVVIVGIDDYGRGHHNMEMSFSFANKKQKDVVVLTHDPNIIQELQHNYSMLVAGHLHGKQVNIPYFFHFVYMGQIPRNGIYKGKHYGKHGPFYISKGIGQSHLNFRFMVRSEVTIHELRRIV</sequence>
<protein>
    <submittedName>
        <fullName evidence="5">Metallophosphoesterase</fullName>
    </submittedName>
</protein>
<proteinExistence type="predicted"/>
<reference evidence="5 6" key="1">
    <citation type="submission" date="2013-08" db="EMBL/GenBank/DDBJ databases">
        <authorList>
            <person name="Huang J."/>
            <person name="Wang G."/>
        </authorList>
    </citation>
    <scope>NUCLEOTIDE SEQUENCE [LARGE SCALE GENOMIC DNA]</scope>
    <source>
        <strain evidence="5 6">JSM 072002</strain>
    </source>
</reference>
<dbReference type="eggNOG" id="COG1408">
    <property type="taxonomic scope" value="Bacteria"/>
</dbReference>
<keyword evidence="1" id="KW-0479">Metal-binding</keyword>
<comment type="caution">
    <text evidence="5">The sequence shown here is derived from an EMBL/GenBank/DDBJ whole genome shotgun (WGS) entry which is preliminary data.</text>
</comment>
<dbReference type="Gene3D" id="3.60.21.10">
    <property type="match status" value="1"/>
</dbReference>
<keyword evidence="6" id="KW-1185">Reference proteome</keyword>
<dbReference type="AlphaFoldDB" id="A0A0A5FVF9"/>
<evidence type="ECO:0000256" key="2">
    <source>
        <dbReference type="ARBA" id="ARBA00022801"/>
    </source>
</evidence>
<dbReference type="PANTHER" id="PTHR31302:SF31">
    <property type="entry name" value="PHOSPHODIESTERASE YAEI"/>
    <property type="match status" value="1"/>
</dbReference>
<accession>A0A0A5FVF9</accession>
<dbReference type="InterPro" id="IPR004843">
    <property type="entry name" value="Calcineurin-like_PHP"/>
</dbReference>
<name>A0A0A5FVF9_9BACI</name>
<dbReference type="GO" id="GO:0009245">
    <property type="term" value="P:lipid A biosynthetic process"/>
    <property type="evidence" value="ECO:0007669"/>
    <property type="project" value="TreeGrafter"/>
</dbReference>
<dbReference type="Pfam" id="PF00149">
    <property type="entry name" value="Metallophos"/>
    <property type="match status" value="1"/>
</dbReference>
<dbReference type="InterPro" id="IPR051158">
    <property type="entry name" value="Metallophosphoesterase_sf"/>
</dbReference>
<keyword evidence="3" id="KW-1133">Transmembrane helix</keyword>
<dbReference type="InterPro" id="IPR029052">
    <property type="entry name" value="Metallo-depent_PP-like"/>
</dbReference>
<organism evidence="5 6">
    <name type="scientific">Pontibacillus litoralis JSM 072002</name>
    <dbReference type="NCBI Taxonomy" id="1385512"/>
    <lineage>
        <taxon>Bacteria</taxon>
        <taxon>Bacillati</taxon>
        <taxon>Bacillota</taxon>
        <taxon>Bacilli</taxon>
        <taxon>Bacillales</taxon>
        <taxon>Bacillaceae</taxon>
        <taxon>Pontibacillus</taxon>
    </lineage>
</organism>
<keyword evidence="3" id="KW-0472">Membrane</keyword>
<dbReference type="PANTHER" id="PTHR31302">
    <property type="entry name" value="TRANSMEMBRANE PROTEIN WITH METALLOPHOSPHOESTERASE DOMAIN-RELATED"/>
    <property type="match status" value="1"/>
</dbReference>
<dbReference type="STRING" id="1385512.N784_11915"/>
<gene>
    <name evidence="5" type="ORF">N784_11915</name>
</gene>
<evidence type="ECO:0000256" key="1">
    <source>
        <dbReference type="ARBA" id="ARBA00022723"/>
    </source>
</evidence>
<feature type="transmembrane region" description="Helical" evidence="3">
    <location>
        <begin position="6"/>
        <end position="22"/>
    </location>
</feature>
<evidence type="ECO:0000313" key="5">
    <source>
        <dbReference type="EMBL" id="KGX84791.1"/>
    </source>
</evidence>
<evidence type="ECO:0000259" key="4">
    <source>
        <dbReference type="Pfam" id="PF00149"/>
    </source>
</evidence>
<dbReference type="EMBL" id="AVPG01000031">
    <property type="protein sequence ID" value="KGX84791.1"/>
    <property type="molecule type" value="Genomic_DNA"/>
</dbReference>
<keyword evidence="2" id="KW-0378">Hydrolase</keyword>
<dbReference type="GO" id="GO:0016020">
    <property type="term" value="C:membrane"/>
    <property type="evidence" value="ECO:0007669"/>
    <property type="project" value="GOC"/>
</dbReference>
<evidence type="ECO:0000256" key="3">
    <source>
        <dbReference type="SAM" id="Phobius"/>
    </source>
</evidence>
<dbReference type="SUPFAM" id="SSF56300">
    <property type="entry name" value="Metallo-dependent phosphatases"/>
    <property type="match status" value="1"/>
</dbReference>
<feature type="domain" description="Calcineurin-like phosphoesterase" evidence="4">
    <location>
        <begin position="41"/>
        <end position="198"/>
    </location>
</feature>
<dbReference type="Proteomes" id="UP000030401">
    <property type="component" value="Unassembled WGS sequence"/>
</dbReference>